<gene>
    <name evidence="4" type="ORF">EJB05_37044</name>
</gene>
<dbReference type="SUPFAM" id="SSF52540">
    <property type="entry name" value="P-loop containing nucleoside triphosphate hydrolases"/>
    <property type="match status" value="1"/>
</dbReference>
<dbReference type="EMBL" id="RWGY01000031">
    <property type="protein sequence ID" value="TVU13624.1"/>
    <property type="molecule type" value="Genomic_DNA"/>
</dbReference>
<dbReference type="PANTHER" id="PTHR24223">
    <property type="entry name" value="ATP-BINDING CASSETTE SUB-FAMILY C"/>
    <property type="match status" value="1"/>
</dbReference>
<evidence type="ECO:0000313" key="4">
    <source>
        <dbReference type="EMBL" id="TVU13624.1"/>
    </source>
</evidence>
<evidence type="ECO:0000256" key="3">
    <source>
        <dbReference type="SAM" id="MobiDB-lite"/>
    </source>
</evidence>
<dbReference type="Gene3D" id="3.40.50.300">
    <property type="entry name" value="P-loop containing nucleotide triphosphate hydrolases"/>
    <property type="match status" value="1"/>
</dbReference>
<evidence type="ECO:0000256" key="2">
    <source>
        <dbReference type="ARBA" id="ARBA00022840"/>
    </source>
</evidence>
<keyword evidence="2" id="KW-0067">ATP-binding</keyword>
<comment type="caution">
    <text evidence="4">The sequence shown here is derived from an EMBL/GenBank/DDBJ whole genome shotgun (WGS) entry which is preliminary data.</text>
</comment>
<name>A0A5J9TQK7_9POAL</name>
<feature type="region of interest" description="Disordered" evidence="3">
    <location>
        <begin position="123"/>
        <end position="143"/>
    </location>
</feature>
<sequence>MGLSGSVGEKHTFLKLLGSCLGTLGTTFYIYPFDDPFSAVDAHTGSQLFKDCVMGILKDKTVLYVTHQVKFLPAADLILVMQDGKIVQKGKFDELLQQNIGFEAIEGAHSQALEYVVNAESSSRLPSDNHESANSEDDFDTKTRQITSFRA</sequence>
<organism evidence="4 5">
    <name type="scientific">Eragrostis curvula</name>
    <name type="common">weeping love grass</name>
    <dbReference type="NCBI Taxonomy" id="38414"/>
    <lineage>
        <taxon>Eukaryota</taxon>
        <taxon>Viridiplantae</taxon>
        <taxon>Streptophyta</taxon>
        <taxon>Embryophyta</taxon>
        <taxon>Tracheophyta</taxon>
        <taxon>Spermatophyta</taxon>
        <taxon>Magnoliopsida</taxon>
        <taxon>Liliopsida</taxon>
        <taxon>Poales</taxon>
        <taxon>Poaceae</taxon>
        <taxon>PACMAD clade</taxon>
        <taxon>Chloridoideae</taxon>
        <taxon>Eragrostideae</taxon>
        <taxon>Eragrostidinae</taxon>
        <taxon>Eragrostis</taxon>
    </lineage>
</organism>
<keyword evidence="1" id="KW-0547">Nucleotide-binding</keyword>
<dbReference type="Proteomes" id="UP000324897">
    <property type="component" value="Unassembled WGS sequence"/>
</dbReference>
<dbReference type="OrthoDB" id="628615at2759"/>
<keyword evidence="5" id="KW-1185">Reference proteome</keyword>
<evidence type="ECO:0000313" key="5">
    <source>
        <dbReference type="Proteomes" id="UP000324897"/>
    </source>
</evidence>
<evidence type="ECO:0000256" key="1">
    <source>
        <dbReference type="ARBA" id="ARBA00022741"/>
    </source>
</evidence>
<protein>
    <recommendedName>
        <fullName evidence="6">ABC transporter domain-containing protein</fullName>
    </recommendedName>
</protein>
<dbReference type="PANTHER" id="PTHR24223:SF165">
    <property type="entry name" value="ABC TRANSPORTER C FAMILY MEMBER 15-RELATED"/>
    <property type="match status" value="1"/>
</dbReference>
<dbReference type="InterPro" id="IPR050173">
    <property type="entry name" value="ABC_transporter_C-like"/>
</dbReference>
<evidence type="ECO:0008006" key="6">
    <source>
        <dbReference type="Google" id="ProtNLM"/>
    </source>
</evidence>
<dbReference type="GO" id="GO:0016020">
    <property type="term" value="C:membrane"/>
    <property type="evidence" value="ECO:0007669"/>
    <property type="project" value="TreeGrafter"/>
</dbReference>
<dbReference type="AlphaFoldDB" id="A0A5J9TQK7"/>
<feature type="non-terminal residue" evidence="4">
    <location>
        <position position="1"/>
    </location>
</feature>
<dbReference type="GO" id="GO:0042626">
    <property type="term" value="F:ATPase-coupled transmembrane transporter activity"/>
    <property type="evidence" value="ECO:0007669"/>
    <property type="project" value="TreeGrafter"/>
</dbReference>
<dbReference type="Gramene" id="TVU13624">
    <property type="protein sequence ID" value="TVU13624"/>
    <property type="gene ID" value="EJB05_37044"/>
</dbReference>
<dbReference type="GO" id="GO:0005524">
    <property type="term" value="F:ATP binding"/>
    <property type="evidence" value="ECO:0007669"/>
    <property type="project" value="UniProtKB-KW"/>
</dbReference>
<reference evidence="4 5" key="1">
    <citation type="journal article" date="2019" name="Sci. Rep.">
        <title>A high-quality genome of Eragrostis curvula grass provides insights into Poaceae evolution and supports new strategies to enhance forage quality.</title>
        <authorList>
            <person name="Carballo J."/>
            <person name="Santos B.A.C.M."/>
            <person name="Zappacosta D."/>
            <person name="Garbus I."/>
            <person name="Selva J.P."/>
            <person name="Gallo C.A."/>
            <person name="Diaz A."/>
            <person name="Albertini E."/>
            <person name="Caccamo M."/>
            <person name="Echenique V."/>
        </authorList>
    </citation>
    <scope>NUCLEOTIDE SEQUENCE [LARGE SCALE GENOMIC DNA]</scope>
    <source>
        <strain evidence="5">cv. Victoria</strain>
        <tissue evidence="4">Leaf</tissue>
    </source>
</reference>
<dbReference type="InterPro" id="IPR027417">
    <property type="entry name" value="P-loop_NTPase"/>
</dbReference>
<accession>A0A5J9TQK7</accession>
<proteinExistence type="predicted"/>